<evidence type="ECO:0000256" key="11">
    <source>
        <dbReference type="ARBA" id="ARBA00022881"/>
    </source>
</evidence>
<evidence type="ECO:0000256" key="2">
    <source>
        <dbReference type="ARBA" id="ARBA00022490"/>
    </source>
</evidence>
<dbReference type="KEGG" id="ckn:Calkro_1273"/>
<dbReference type="GO" id="GO:0009380">
    <property type="term" value="C:excinuclease repair complex"/>
    <property type="evidence" value="ECO:0007669"/>
    <property type="project" value="InterPro"/>
</dbReference>
<evidence type="ECO:0000256" key="15">
    <source>
        <dbReference type="ARBA" id="ARBA00039316"/>
    </source>
</evidence>
<dbReference type="NCBIfam" id="TIGR00630">
    <property type="entry name" value="uvra"/>
    <property type="match status" value="1"/>
</dbReference>
<keyword evidence="6 17" id="KW-0227">DNA damage</keyword>
<evidence type="ECO:0000256" key="5">
    <source>
        <dbReference type="ARBA" id="ARBA00022741"/>
    </source>
</evidence>
<feature type="domain" description="ABC transporter" evidence="19">
    <location>
        <begin position="594"/>
        <end position="931"/>
    </location>
</feature>
<dbReference type="PATRIC" id="fig|632348.3.peg.1351"/>
<evidence type="ECO:0000256" key="12">
    <source>
        <dbReference type="ARBA" id="ARBA00023125"/>
    </source>
</evidence>
<keyword evidence="2 17" id="KW-0963">Cytoplasm</keyword>
<name>E4SBL1_CALK2</name>
<feature type="binding site" evidence="17">
    <location>
        <begin position="33"/>
        <end position="40"/>
    </location>
    <ligand>
        <name>ATP</name>
        <dbReference type="ChEBI" id="CHEBI:30616"/>
    </ligand>
</feature>
<dbReference type="GO" id="GO:0005524">
    <property type="term" value="F:ATP binding"/>
    <property type="evidence" value="ECO:0007669"/>
    <property type="project" value="UniProtKB-UniRule"/>
</dbReference>
<evidence type="ECO:0000256" key="9">
    <source>
        <dbReference type="ARBA" id="ARBA00022833"/>
    </source>
</evidence>
<evidence type="ECO:0000313" key="21">
    <source>
        <dbReference type="Proteomes" id="UP000006835"/>
    </source>
</evidence>
<dbReference type="GO" id="GO:0016887">
    <property type="term" value="F:ATP hydrolysis activity"/>
    <property type="evidence" value="ECO:0007669"/>
    <property type="project" value="InterPro"/>
</dbReference>
<dbReference type="NCBIfam" id="NF001503">
    <property type="entry name" value="PRK00349.1"/>
    <property type="match status" value="1"/>
</dbReference>
<sequence length="942" mass="104905">MSKEYIVIKGAKEHNLKNIDLVLPRDKLIVFTGLSGSGKSSLAFDTIYAEGQRRYIESLSSYARQFLGMMEKPDVEYIEGLSPAISIDQKTTSKNPRSTVGTITEIYDYLRLLFARVGKPHCYICGKPISQQTVDQMVDEVLKLKEGTKIQILAPVVRGRKGEYQKLFEDLRRSGFARVRVDGIVYELEEEIKLDKNKKHSIDVIVDRLIVKEGIESRLAGSIETALQLAGGIVTVSIVDGDEIVFSQNFACVDCGVSYEEITPRLFSFNTPYGACPTCMGLGYLQKVDPDLLIPDKSIPIGQVEINGWNFTETNSYSRMILESLAKEYNFSLNTPVAKLDKKILDIFLYGTGEEKIKIYTPRGIYFAKYEGLINNLERRYKETQSEYVKQEIEEYMSTFTCPDCQGKRLKKEALAVLIEGKSIADVADMTVLQAKEFLKKLNLQGKDKVIAQPIIKEILARLDFLIDVGLDYLTLSRSAGTLSGGEAQRIRLATQIGSGLVGVLYILDEPSIGLHQRDNHRLIKTLKKLRDLGNTLIVVEHDEDTIRSADFIVDIGPGAGEHGGRVVAAGTLDDIISCEESITGQYLSGKKKIEIPEKRREPDGRWLTIKGASENNLKNIDVSFPVGLFTCVTGVSGSGKSTLVNEILYKAASTILNKSKEKPGKFQEIIGLEHFDKVINIDQSPIGRTPRSNPATYTGVFDYIREVFAQTPEAKLRGYKAGRFSFNLKGGRCEACSGDGIIKIEMHFLPDVYVPCDVCKGKRYNRETLEVKYKDKTIADVLEMTVEEALEFFKNIPRIKSKLQTLYDVGLGYIKLGQPSTTLSGGEAQRVKLATELSKKATGRTLYILDEPTTGLHMDDVNKLIAVLQRLVDMGNTVIVIEHNLDVIKVADYIIDLGPEGGDKGGEVVVCGSPEEVAMCERSYTGMFLKEILKDRIYAKK</sequence>
<dbReference type="InterPro" id="IPR041102">
    <property type="entry name" value="UvrA_inter"/>
</dbReference>
<dbReference type="GO" id="GO:0009381">
    <property type="term" value="F:excinuclease ABC activity"/>
    <property type="evidence" value="ECO:0007669"/>
    <property type="project" value="UniProtKB-UniRule"/>
</dbReference>
<dbReference type="GO" id="GO:0003677">
    <property type="term" value="F:DNA binding"/>
    <property type="evidence" value="ECO:0007669"/>
    <property type="project" value="UniProtKB-UniRule"/>
</dbReference>
<dbReference type="InterPro" id="IPR041552">
    <property type="entry name" value="UvrA_DNA-bd"/>
</dbReference>
<dbReference type="InterPro" id="IPR027417">
    <property type="entry name" value="P-loop_NTPase"/>
</dbReference>
<feature type="binding site" evidence="17">
    <location>
        <begin position="635"/>
        <end position="642"/>
    </location>
    <ligand>
        <name>ATP</name>
        <dbReference type="ChEBI" id="CHEBI:30616"/>
    </ligand>
</feature>
<dbReference type="SMART" id="SM00382">
    <property type="entry name" value="AAA"/>
    <property type="match status" value="1"/>
</dbReference>
<keyword evidence="18" id="KW-0175">Coiled coil</keyword>
<dbReference type="CDD" id="cd03271">
    <property type="entry name" value="ABC_UvrA_II"/>
    <property type="match status" value="1"/>
</dbReference>
<evidence type="ECO:0000256" key="17">
    <source>
        <dbReference type="HAMAP-Rule" id="MF_00205"/>
    </source>
</evidence>
<dbReference type="PANTHER" id="PTHR43152">
    <property type="entry name" value="UVRABC SYSTEM PROTEIN A"/>
    <property type="match status" value="1"/>
</dbReference>
<dbReference type="PROSITE" id="PS00211">
    <property type="entry name" value="ABC_TRANSPORTER_1"/>
    <property type="match status" value="2"/>
</dbReference>
<dbReference type="HAMAP" id="MF_00205">
    <property type="entry name" value="UvrA"/>
    <property type="match status" value="1"/>
</dbReference>
<dbReference type="Pfam" id="PF17760">
    <property type="entry name" value="UvrA_inter"/>
    <property type="match status" value="1"/>
</dbReference>
<dbReference type="Gene3D" id="3.40.50.300">
    <property type="entry name" value="P-loop containing nucleotide triphosphate hydrolases"/>
    <property type="match status" value="2"/>
</dbReference>
<comment type="subunit">
    <text evidence="17">Forms a heterotetramer with UvrB during the search for lesions.</text>
</comment>
<keyword evidence="9 17" id="KW-0862">Zinc</keyword>
<dbReference type="PROSITE" id="PS50893">
    <property type="entry name" value="ABC_TRANSPORTER_2"/>
    <property type="match status" value="1"/>
</dbReference>
<reference key="1">
    <citation type="submission" date="2010-11" db="EMBL/GenBank/DDBJ databases">
        <title>Complete sequence of Caldicellulosiruptor kronotskyensis 2002.</title>
        <authorList>
            <consortium name="US DOE Joint Genome Institute"/>
            <person name="Lucas S."/>
            <person name="Copeland A."/>
            <person name="Lapidus A."/>
            <person name="Cheng J.-F."/>
            <person name="Bruce D."/>
            <person name="Goodwin L."/>
            <person name="Pitluck S."/>
            <person name="Davenport K."/>
            <person name="Detter J.C."/>
            <person name="Han C."/>
            <person name="Tapia R."/>
            <person name="Land M."/>
            <person name="Hauser L."/>
            <person name="Jeffries C."/>
            <person name="Kyrpides N."/>
            <person name="Ivanova N."/>
            <person name="Mikhailova N."/>
            <person name="Blumer-Schuette S.E."/>
            <person name="Kelly R.M."/>
            <person name="Woyke T."/>
        </authorList>
    </citation>
    <scope>NUCLEOTIDE SEQUENCE</scope>
    <source>
        <strain>2002</strain>
    </source>
</reference>
<dbReference type="InterPro" id="IPR013815">
    <property type="entry name" value="ATP_grasp_subdomain_1"/>
</dbReference>
<dbReference type="InterPro" id="IPR003439">
    <property type="entry name" value="ABC_transporter-like_ATP-bd"/>
</dbReference>
<keyword evidence="10 17" id="KW-0067">ATP-binding</keyword>
<accession>E4SBL1</accession>
<feature type="zinc finger region" description="C4-type" evidence="17">
    <location>
        <begin position="252"/>
        <end position="279"/>
    </location>
</feature>
<dbReference type="SUPFAM" id="SSF52540">
    <property type="entry name" value="P-loop containing nucleoside triphosphate hydrolases"/>
    <property type="match status" value="2"/>
</dbReference>
<protein>
    <recommendedName>
        <fullName evidence="15 17">UvrABC system protein A</fullName>
        <shortName evidence="17">UvrA protein</shortName>
    </recommendedName>
    <alternativeName>
        <fullName evidence="16 17">Excinuclease ABC subunit A</fullName>
    </alternativeName>
</protein>
<evidence type="ECO:0000256" key="1">
    <source>
        <dbReference type="ARBA" id="ARBA00004496"/>
    </source>
</evidence>
<dbReference type="Proteomes" id="UP000006835">
    <property type="component" value="Chromosome"/>
</dbReference>
<keyword evidence="13 17" id="KW-0234">DNA repair</keyword>
<comment type="similarity">
    <text evidence="14 17">Belongs to the ABC transporter superfamily. UvrA family.</text>
</comment>
<proteinExistence type="inferred from homology"/>
<dbReference type="InterPro" id="IPR017871">
    <property type="entry name" value="ABC_transporter-like_CS"/>
</dbReference>
<dbReference type="Gene3D" id="3.30.1490.20">
    <property type="entry name" value="ATP-grasp fold, A domain"/>
    <property type="match status" value="1"/>
</dbReference>
<dbReference type="EMBL" id="CP002330">
    <property type="protein sequence ID" value="ADQ46134.1"/>
    <property type="molecule type" value="Genomic_DNA"/>
</dbReference>
<dbReference type="Gene3D" id="1.10.8.280">
    <property type="entry name" value="ABC transporter ATPase domain-like"/>
    <property type="match status" value="1"/>
</dbReference>
<dbReference type="GO" id="GO:0006289">
    <property type="term" value="P:nucleotide-excision repair"/>
    <property type="evidence" value="ECO:0007669"/>
    <property type="project" value="UniProtKB-UniRule"/>
</dbReference>
<keyword evidence="8 17" id="KW-0863">Zinc-finger</keyword>
<dbReference type="InterPro" id="IPR004602">
    <property type="entry name" value="UvrA"/>
</dbReference>
<feature type="zinc finger region" description="C4-type" evidence="17">
    <location>
        <begin position="734"/>
        <end position="760"/>
    </location>
</feature>
<feature type="coiled-coil region" evidence="18">
    <location>
        <begin position="367"/>
        <end position="394"/>
    </location>
</feature>
<keyword evidence="7 17" id="KW-0228">DNA excision</keyword>
<comment type="subcellular location">
    <subcellularLocation>
        <location evidence="1 17">Cytoplasm</location>
    </subcellularLocation>
</comment>
<evidence type="ECO:0000256" key="7">
    <source>
        <dbReference type="ARBA" id="ARBA00022769"/>
    </source>
</evidence>
<dbReference type="GO" id="GO:0008270">
    <property type="term" value="F:zinc ion binding"/>
    <property type="evidence" value="ECO:0007669"/>
    <property type="project" value="UniProtKB-UniRule"/>
</dbReference>
<dbReference type="PANTHER" id="PTHR43152:SF3">
    <property type="entry name" value="UVRABC SYSTEM PROTEIN A"/>
    <property type="match status" value="1"/>
</dbReference>
<evidence type="ECO:0000256" key="3">
    <source>
        <dbReference type="ARBA" id="ARBA00022723"/>
    </source>
</evidence>
<dbReference type="HOGENOM" id="CLU_001370_0_2_9"/>
<comment type="function">
    <text evidence="17">The UvrABC repair system catalyzes the recognition and processing of DNA lesions. UvrA is an ATPase and a DNA-binding protein. A damage recognition complex composed of 2 UvrA and 2 UvrB subunits scans DNA for abnormalities. When the presence of a lesion has been verified by UvrB, the UvrA molecules dissociate.</text>
</comment>
<dbReference type="Pfam" id="PF17755">
    <property type="entry name" value="UvrA_DNA-bind"/>
    <property type="match status" value="1"/>
</dbReference>
<evidence type="ECO:0000256" key="13">
    <source>
        <dbReference type="ARBA" id="ARBA00023204"/>
    </source>
</evidence>
<dbReference type="CDD" id="cd03270">
    <property type="entry name" value="ABC_UvrA_I"/>
    <property type="match status" value="1"/>
</dbReference>
<keyword evidence="5 17" id="KW-0547">Nucleotide-binding</keyword>
<evidence type="ECO:0000256" key="4">
    <source>
        <dbReference type="ARBA" id="ARBA00022737"/>
    </source>
</evidence>
<dbReference type="GO" id="GO:0009432">
    <property type="term" value="P:SOS response"/>
    <property type="evidence" value="ECO:0007669"/>
    <property type="project" value="UniProtKB-UniRule"/>
</dbReference>
<evidence type="ECO:0000256" key="8">
    <source>
        <dbReference type="ARBA" id="ARBA00022771"/>
    </source>
</evidence>
<evidence type="ECO:0000256" key="6">
    <source>
        <dbReference type="ARBA" id="ARBA00022763"/>
    </source>
</evidence>
<keyword evidence="12 17" id="KW-0238">DNA-binding</keyword>
<evidence type="ECO:0000313" key="20">
    <source>
        <dbReference type="EMBL" id="ADQ46134.1"/>
    </source>
</evidence>
<dbReference type="Gene3D" id="1.20.1580.10">
    <property type="entry name" value="ABC transporter ATPase like domain"/>
    <property type="match status" value="2"/>
</dbReference>
<keyword evidence="11 17" id="KW-0267">Excision nuclease</keyword>
<dbReference type="OrthoDB" id="9809851at2"/>
<dbReference type="FunFam" id="1.20.1580.10:FF:000002">
    <property type="entry name" value="UvrABC system protein A"/>
    <property type="match status" value="1"/>
</dbReference>
<evidence type="ECO:0000256" key="16">
    <source>
        <dbReference type="ARBA" id="ARBA00042156"/>
    </source>
</evidence>
<gene>
    <name evidence="17" type="primary">uvrA</name>
    <name evidence="20" type="ordered locus">Calkro_1273</name>
</gene>
<evidence type="ECO:0000256" key="14">
    <source>
        <dbReference type="ARBA" id="ARBA00038000"/>
    </source>
</evidence>
<keyword evidence="3 17" id="KW-0479">Metal-binding</keyword>
<keyword evidence="21" id="KW-1185">Reference proteome</keyword>
<dbReference type="AlphaFoldDB" id="E4SBL1"/>
<evidence type="ECO:0000256" key="18">
    <source>
        <dbReference type="SAM" id="Coils"/>
    </source>
</evidence>
<organism evidence="20 21">
    <name type="scientific">Caldicellulosiruptor kronotskyensis (strain DSM 18902 / VKM B-2412 / 2002)</name>
    <dbReference type="NCBI Taxonomy" id="632348"/>
    <lineage>
        <taxon>Bacteria</taxon>
        <taxon>Bacillati</taxon>
        <taxon>Bacillota</taxon>
        <taxon>Bacillota incertae sedis</taxon>
        <taxon>Caldicellulosiruptorales</taxon>
        <taxon>Caldicellulosiruptoraceae</taxon>
        <taxon>Caldicellulosiruptor</taxon>
    </lineage>
</organism>
<dbReference type="RefSeq" id="WP_013430245.1">
    <property type="nucleotide sequence ID" value="NC_014720.1"/>
</dbReference>
<evidence type="ECO:0000259" key="19">
    <source>
        <dbReference type="PROSITE" id="PS50893"/>
    </source>
</evidence>
<keyword evidence="4 17" id="KW-0677">Repeat</keyword>
<reference evidence="20 21" key="2">
    <citation type="journal article" date="2011" name="J. Bacteriol.">
        <title>Complete genome sequences for the anaerobic, extremely thermophilic plant biomass-degrading bacteria Caldicellulosiruptor hydrothermalis, Caldicellulosiruptor kristjanssonii, Caldicellulosiruptor kronotskyensis, Caldicellulosiruptor owensenis, and Caldicellulosiruptor lactoaceticus.</title>
        <authorList>
            <person name="Blumer-Schuette S.E."/>
            <person name="Ozdemir I."/>
            <person name="Mistry D."/>
            <person name="Lucas S."/>
            <person name="Lapidus A."/>
            <person name="Cheng J.F."/>
            <person name="Goodwin L.A."/>
            <person name="Pitluck S."/>
            <person name="Land M.L."/>
            <person name="Hauser L.J."/>
            <person name="Woyke T."/>
            <person name="Mikhailova N."/>
            <person name="Pati A."/>
            <person name="Kyrpides N.C."/>
            <person name="Ivanova N."/>
            <person name="Detter J.C."/>
            <person name="Walston-Davenport K."/>
            <person name="Han S."/>
            <person name="Adams M.W."/>
            <person name="Kelly R.M."/>
        </authorList>
    </citation>
    <scope>NUCLEOTIDE SEQUENCE [LARGE SCALE GENOMIC DNA]</scope>
    <source>
        <strain evidence="21">DSM 18902 / VKM B-2412 / 2002</strain>
    </source>
</reference>
<evidence type="ECO:0000256" key="10">
    <source>
        <dbReference type="ARBA" id="ARBA00022840"/>
    </source>
</evidence>
<keyword evidence="17" id="KW-0742">SOS response</keyword>
<dbReference type="GO" id="GO:0005737">
    <property type="term" value="C:cytoplasm"/>
    <property type="evidence" value="ECO:0007669"/>
    <property type="project" value="UniProtKB-SubCell"/>
</dbReference>
<dbReference type="InterPro" id="IPR003593">
    <property type="entry name" value="AAA+_ATPase"/>
</dbReference>